<dbReference type="EMBL" id="JAPDOD010000001">
    <property type="protein sequence ID" value="MDA0159061.1"/>
    <property type="molecule type" value="Genomic_DNA"/>
</dbReference>
<keyword evidence="7" id="KW-1185">Reference proteome</keyword>
<proteinExistence type="predicted"/>
<dbReference type="PANTHER" id="PTHR47178:SF5">
    <property type="entry name" value="FAD-BINDING DOMAIN-CONTAINING PROTEIN"/>
    <property type="match status" value="1"/>
</dbReference>
<sequence length="410" mass="44574">MEKPLHVLIAGGGLSGLCLAQGLRKSGHTVEVFERDPDHRRRTGYMLHMNAFGGEGLRTCLPDDLYELYLETSRATPTRRESIVLDSRLNELSAQPHLGPPNDGPRPHTGVHRRTLRQILLARIEDAVQLGSPAASYEELEDSVRLVLADGSTAEGDVLVGADGIRSAIRAQRLPAAQVIEATVDGIGVYGRSPLPPDVIADLPELLLQGVIIVTDMRGNRLLLGPFQPRRTIADAPADLAPDVELDAVEPYIMVSCSLMPGTVVPPAREWTAETAPMLRTSMQQVVGDWHPALRGIVERIDLESMFSIPFGRLDPPDPWTPSRVTLIGDAAHAMLPTLGMGANLSLRDAGALCRRLEAFGRGEQDLLGAIGAYEDEMRNIVYPFMRMTAEHDKHFGGGALQRDRQPAGA</sequence>
<evidence type="ECO:0000256" key="1">
    <source>
        <dbReference type="ARBA" id="ARBA00022630"/>
    </source>
</evidence>
<dbReference type="Pfam" id="PF13450">
    <property type="entry name" value="NAD_binding_8"/>
    <property type="match status" value="1"/>
</dbReference>
<keyword evidence="3" id="KW-0560">Oxidoreductase</keyword>
<keyword evidence="4 6" id="KW-0503">Monooxygenase</keyword>
<evidence type="ECO:0000256" key="4">
    <source>
        <dbReference type="ARBA" id="ARBA00023033"/>
    </source>
</evidence>
<evidence type="ECO:0000313" key="6">
    <source>
        <dbReference type="EMBL" id="MDA0159061.1"/>
    </source>
</evidence>
<keyword evidence="1" id="KW-0285">Flavoprotein</keyword>
<feature type="domain" description="FAD-binding" evidence="5">
    <location>
        <begin position="319"/>
        <end position="381"/>
    </location>
</feature>
<evidence type="ECO:0000256" key="3">
    <source>
        <dbReference type="ARBA" id="ARBA00023002"/>
    </source>
</evidence>
<dbReference type="Proteomes" id="UP001149140">
    <property type="component" value="Unassembled WGS sequence"/>
</dbReference>
<reference evidence="6" key="1">
    <citation type="submission" date="2022-10" db="EMBL/GenBank/DDBJ databases">
        <title>The WGS of Solirubrobacter ginsenosidimutans DSM 21036.</title>
        <authorList>
            <person name="Jiang Z."/>
        </authorList>
    </citation>
    <scope>NUCLEOTIDE SEQUENCE</scope>
    <source>
        <strain evidence="6">DSM 21036</strain>
    </source>
</reference>
<accession>A0A9X3S0B5</accession>
<dbReference type="SUPFAM" id="SSF51905">
    <property type="entry name" value="FAD/NAD(P)-binding domain"/>
    <property type="match status" value="1"/>
</dbReference>
<name>A0A9X3S0B5_9ACTN</name>
<dbReference type="GO" id="GO:0004497">
    <property type="term" value="F:monooxygenase activity"/>
    <property type="evidence" value="ECO:0007669"/>
    <property type="project" value="UniProtKB-KW"/>
</dbReference>
<dbReference type="Gene3D" id="3.50.50.60">
    <property type="entry name" value="FAD/NAD(P)-binding domain"/>
    <property type="match status" value="1"/>
</dbReference>
<dbReference type="PANTHER" id="PTHR47178">
    <property type="entry name" value="MONOOXYGENASE, FAD-BINDING"/>
    <property type="match status" value="1"/>
</dbReference>
<dbReference type="Pfam" id="PF01494">
    <property type="entry name" value="FAD_binding_3"/>
    <property type="match status" value="1"/>
</dbReference>
<gene>
    <name evidence="6" type="ORF">OM076_02190</name>
</gene>
<dbReference type="PRINTS" id="PR00420">
    <property type="entry name" value="RNGMNOXGNASE"/>
</dbReference>
<dbReference type="RefSeq" id="WP_270037717.1">
    <property type="nucleotide sequence ID" value="NZ_JAPDOD010000001.1"/>
</dbReference>
<protein>
    <submittedName>
        <fullName evidence="6">FAD-dependent monooxygenase</fullName>
    </submittedName>
</protein>
<organism evidence="6 7">
    <name type="scientific">Solirubrobacter ginsenosidimutans</name>
    <dbReference type="NCBI Taxonomy" id="490573"/>
    <lineage>
        <taxon>Bacteria</taxon>
        <taxon>Bacillati</taxon>
        <taxon>Actinomycetota</taxon>
        <taxon>Thermoleophilia</taxon>
        <taxon>Solirubrobacterales</taxon>
        <taxon>Solirubrobacteraceae</taxon>
        <taxon>Solirubrobacter</taxon>
    </lineage>
</organism>
<evidence type="ECO:0000313" key="7">
    <source>
        <dbReference type="Proteomes" id="UP001149140"/>
    </source>
</evidence>
<dbReference type="AlphaFoldDB" id="A0A9X3S0B5"/>
<keyword evidence="2" id="KW-0274">FAD</keyword>
<evidence type="ECO:0000256" key="2">
    <source>
        <dbReference type="ARBA" id="ARBA00022827"/>
    </source>
</evidence>
<dbReference type="InterPro" id="IPR002938">
    <property type="entry name" value="FAD-bd"/>
</dbReference>
<dbReference type="InterPro" id="IPR036188">
    <property type="entry name" value="FAD/NAD-bd_sf"/>
</dbReference>
<evidence type="ECO:0000259" key="5">
    <source>
        <dbReference type="Pfam" id="PF01494"/>
    </source>
</evidence>
<dbReference type="GO" id="GO:0071949">
    <property type="term" value="F:FAD binding"/>
    <property type="evidence" value="ECO:0007669"/>
    <property type="project" value="InterPro"/>
</dbReference>
<comment type="caution">
    <text evidence="6">The sequence shown here is derived from an EMBL/GenBank/DDBJ whole genome shotgun (WGS) entry which is preliminary data.</text>
</comment>